<evidence type="ECO:0000313" key="2">
    <source>
        <dbReference type="Proteomes" id="UP001229421"/>
    </source>
</evidence>
<proteinExistence type="predicted"/>
<keyword evidence="2" id="KW-1185">Reference proteome</keyword>
<comment type="caution">
    <text evidence="1">The sequence shown here is derived from an EMBL/GenBank/DDBJ whole genome shotgun (WGS) entry which is preliminary data.</text>
</comment>
<dbReference type="AlphaFoldDB" id="A0AAD8KP11"/>
<dbReference type="EMBL" id="JAUHHV010000005">
    <property type="protein sequence ID" value="KAK1424631.1"/>
    <property type="molecule type" value="Genomic_DNA"/>
</dbReference>
<accession>A0AAD8KP11</accession>
<dbReference type="Proteomes" id="UP001229421">
    <property type="component" value="Unassembled WGS sequence"/>
</dbReference>
<protein>
    <submittedName>
        <fullName evidence="1">Uncharacterized protein</fullName>
    </submittedName>
</protein>
<organism evidence="1 2">
    <name type="scientific">Tagetes erecta</name>
    <name type="common">African marigold</name>
    <dbReference type="NCBI Taxonomy" id="13708"/>
    <lineage>
        <taxon>Eukaryota</taxon>
        <taxon>Viridiplantae</taxon>
        <taxon>Streptophyta</taxon>
        <taxon>Embryophyta</taxon>
        <taxon>Tracheophyta</taxon>
        <taxon>Spermatophyta</taxon>
        <taxon>Magnoliopsida</taxon>
        <taxon>eudicotyledons</taxon>
        <taxon>Gunneridae</taxon>
        <taxon>Pentapetalae</taxon>
        <taxon>asterids</taxon>
        <taxon>campanulids</taxon>
        <taxon>Asterales</taxon>
        <taxon>Asteraceae</taxon>
        <taxon>Asteroideae</taxon>
        <taxon>Heliantheae alliance</taxon>
        <taxon>Tageteae</taxon>
        <taxon>Tagetes</taxon>
    </lineage>
</organism>
<reference evidence="1" key="1">
    <citation type="journal article" date="2023" name="bioRxiv">
        <title>Improved chromosome-level genome assembly for marigold (Tagetes erecta).</title>
        <authorList>
            <person name="Jiang F."/>
            <person name="Yuan L."/>
            <person name="Wang S."/>
            <person name="Wang H."/>
            <person name="Xu D."/>
            <person name="Wang A."/>
            <person name="Fan W."/>
        </authorList>
    </citation>
    <scope>NUCLEOTIDE SEQUENCE</scope>
    <source>
        <strain evidence="1">WSJ</strain>
        <tissue evidence="1">Leaf</tissue>
    </source>
</reference>
<sequence length="108" mass="12131">MHALKLSNMVKNKVGSVEILPRRGTWNNKGDVSRNHRARIDVITDTNGSLHEGKAVPKAFVDHYVGFLGKEDISIIPITSELFDVRIDHAVAIDMIREVTVDEIKRTI</sequence>
<name>A0AAD8KP11_TARER</name>
<evidence type="ECO:0000313" key="1">
    <source>
        <dbReference type="EMBL" id="KAK1424631.1"/>
    </source>
</evidence>
<gene>
    <name evidence="1" type="ORF">QVD17_19964</name>
</gene>